<feature type="region of interest" description="Disordered" evidence="12">
    <location>
        <begin position="29"/>
        <end position="60"/>
    </location>
</feature>
<evidence type="ECO:0000256" key="11">
    <source>
        <dbReference type="RuleBase" id="RU003357"/>
    </source>
</evidence>
<dbReference type="RefSeq" id="WP_093389835.1">
    <property type="nucleotide sequence ID" value="NZ_FOTW01000022.1"/>
</dbReference>
<name>A0A1I4RJY8_9BURK</name>
<keyword evidence="9 10" id="KW-0998">Cell outer membrane</keyword>
<accession>A0A1I4RJY8</accession>
<proteinExistence type="inferred from homology"/>
<evidence type="ECO:0000256" key="8">
    <source>
        <dbReference type="ARBA" id="ARBA00023170"/>
    </source>
</evidence>
<feature type="domain" description="TonB-dependent receptor plug" evidence="15">
    <location>
        <begin position="76"/>
        <end position="174"/>
    </location>
</feature>
<protein>
    <submittedName>
        <fullName evidence="16">TonB dependent receptor</fullName>
    </submittedName>
</protein>
<keyword evidence="8 16" id="KW-0675">Receptor</keyword>
<dbReference type="Proteomes" id="UP000199470">
    <property type="component" value="Unassembled WGS sequence"/>
</dbReference>
<dbReference type="InterPro" id="IPR039426">
    <property type="entry name" value="TonB-dep_rcpt-like"/>
</dbReference>
<keyword evidence="17" id="KW-1185">Reference proteome</keyword>
<dbReference type="Gene3D" id="2.170.130.10">
    <property type="entry name" value="TonB-dependent receptor, plug domain"/>
    <property type="match status" value="1"/>
</dbReference>
<evidence type="ECO:0000256" key="3">
    <source>
        <dbReference type="ARBA" id="ARBA00022448"/>
    </source>
</evidence>
<dbReference type="OrthoDB" id="8671598at2"/>
<dbReference type="Gene3D" id="2.40.170.20">
    <property type="entry name" value="TonB-dependent receptor, beta-barrel domain"/>
    <property type="match status" value="1"/>
</dbReference>
<dbReference type="PROSITE" id="PS52016">
    <property type="entry name" value="TONB_DEPENDENT_REC_3"/>
    <property type="match status" value="1"/>
</dbReference>
<evidence type="ECO:0000256" key="9">
    <source>
        <dbReference type="ARBA" id="ARBA00023237"/>
    </source>
</evidence>
<comment type="subcellular location">
    <subcellularLocation>
        <location evidence="1 10">Cell outer membrane</location>
        <topology evidence="1 10">Multi-pass membrane protein</topology>
    </subcellularLocation>
</comment>
<keyword evidence="4 10" id="KW-1134">Transmembrane beta strand</keyword>
<evidence type="ECO:0000256" key="6">
    <source>
        <dbReference type="ARBA" id="ARBA00023077"/>
    </source>
</evidence>
<dbReference type="PANTHER" id="PTHR40980:SF4">
    <property type="entry name" value="TONB-DEPENDENT RECEPTOR-LIKE BETA-BARREL DOMAIN-CONTAINING PROTEIN"/>
    <property type="match status" value="1"/>
</dbReference>
<evidence type="ECO:0000313" key="17">
    <source>
        <dbReference type="Proteomes" id="UP000199470"/>
    </source>
</evidence>
<dbReference type="InterPro" id="IPR037066">
    <property type="entry name" value="Plug_dom_sf"/>
</dbReference>
<evidence type="ECO:0000313" key="16">
    <source>
        <dbReference type="EMBL" id="SFM52555.1"/>
    </source>
</evidence>
<organism evidence="16 17">
    <name type="scientific">Rugamonas rubra</name>
    <dbReference type="NCBI Taxonomy" id="758825"/>
    <lineage>
        <taxon>Bacteria</taxon>
        <taxon>Pseudomonadati</taxon>
        <taxon>Pseudomonadota</taxon>
        <taxon>Betaproteobacteria</taxon>
        <taxon>Burkholderiales</taxon>
        <taxon>Oxalobacteraceae</taxon>
        <taxon>Telluria group</taxon>
        <taxon>Rugamonas</taxon>
    </lineage>
</organism>
<evidence type="ECO:0000256" key="13">
    <source>
        <dbReference type="SAM" id="SignalP"/>
    </source>
</evidence>
<dbReference type="InterPro" id="IPR036942">
    <property type="entry name" value="Beta-barrel_TonB_sf"/>
</dbReference>
<evidence type="ECO:0000259" key="15">
    <source>
        <dbReference type="Pfam" id="PF07715"/>
    </source>
</evidence>
<keyword evidence="13" id="KW-0732">Signal</keyword>
<comment type="similarity">
    <text evidence="2 10 11">Belongs to the TonB-dependent receptor family.</text>
</comment>
<dbReference type="AlphaFoldDB" id="A0A1I4RJY8"/>
<keyword evidence="5 10" id="KW-0812">Transmembrane</keyword>
<reference evidence="16 17" key="1">
    <citation type="submission" date="2016-10" db="EMBL/GenBank/DDBJ databases">
        <authorList>
            <person name="de Groot N.N."/>
        </authorList>
    </citation>
    <scope>NUCLEOTIDE SEQUENCE [LARGE SCALE GENOMIC DNA]</scope>
    <source>
        <strain evidence="16 17">ATCC 43154</strain>
    </source>
</reference>
<keyword evidence="3 10" id="KW-0813">Transport</keyword>
<dbReference type="CDD" id="cd01347">
    <property type="entry name" value="ligand_gated_channel"/>
    <property type="match status" value="1"/>
</dbReference>
<evidence type="ECO:0000256" key="4">
    <source>
        <dbReference type="ARBA" id="ARBA00022452"/>
    </source>
</evidence>
<dbReference type="SUPFAM" id="SSF56935">
    <property type="entry name" value="Porins"/>
    <property type="match status" value="1"/>
</dbReference>
<dbReference type="GO" id="GO:0009279">
    <property type="term" value="C:cell outer membrane"/>
    <property type="evidence" value="ECO:0007669"/>
    <property type="project" value="UniProtKB-SubCell"/>
</dbReference>
<feature type="region of interest" description="Disordered" evidence="12">
    <location>
        <begin position="428"/>
        <end position="453"/>
    </location>
</feature>
<feature type="compositionally biased region" description="Low complexity" evidence="12">
    <location>
        <begin position="29"/>
        <end position="39"/>
    </location>
</feature>
<evidence type="ECO:0000256" key="7">
    <source>
        <dbReference type="ARBA" id="ARBA00023136"/>
    </source>
</evidence>
<keyword evidence="6 11" id="KW-0798">TonB box</keyword>
<dbReference type="InterPro" id="IPR012910">
    <property type="entry name" value="Plug_dom"/>
</dbReference>
<dbReference type="STRING" id="758825.SAMN02982985_04386"/>
<feature type="domain" description="TonB-dependent receptor-like beta-barrel" evidence="14">
    <location>
        <begin position="281"/>
        <end position="737"/>
    </location>
</feature>
<evidence type="ECO:0000256" key="12">
    <source>
        <dbReference type="SAM" id="MobiDB-lite"/>
    </source>
</evidence>
<evidence type="ECO:0000259" key="14">
    <source>
        <dbReference type="Pfam" id="PF00593"/>
    </source>
</evidence>
<evidence type="ECO:0000256" key="1">
    <source>
        <dbReference type="ARBA" id="ARBA00004571"/>
    </source>
</evidence>
<evidence type="ECO:0000256" key="5">
    <source>
        <dbReference type="ARBA" id="ARBA00022692"/>
    </source>
</evidence>
<evidence type="ECO:0000256" key="2">
    <source>
        <dbReference type="ARBA" id="ARBA00009810"/>
    </source>
</evidence>
<feature type="compositionally biased region" description="Low complexity" evidence="12">
    <location>
        <begin position="429"/>
        <end position="445"/>
    </location>
</feature>
<dbReference type="Pfam" id="PF07715">
    <property type="entry name" value="Plug"/>
    <property type="match status" value="1"/>
</dbReference>
<feature type="signal peptide" evidence="13">
    <location>
        <begin position="1"/>
        <end position="29"/>
    </location>
</feature>
<dbReference type="EMBL" id="FOTW01000022">
    <property type="protein sequence ID" value="SFM52555.1"/>
    <property type="molecule type" value="Genomic_DNA"/>
</dbReference>
<keyword evidence="7 10" id="KW-0472">Membrane</keyword>
<feature type="chain" id="PRO_5011561297" evidence="13">
    <location>
        <begin position="30"/>
        <end position="777"/>
    </location>
</feature>
<dbReference type="PANTHER" id="PTHR40980">
    <property type="entry name" value="PLUG DOMAIN-CONTAINING PROTEIN"/>
    <property type="match status" value="1"/>
</dbReference>
<evidence type="ECO:0000256" key="10">
    <source>
        <dbReference type="PROSITE-ProRule" id="PRU01360"/>
    </source>
</evidence>
<dbReference type="InterPro" id="IPR000531">
    <property type="entry name" value="Beta-barrel_TonB"/>
</dbReference>
<sequence>MPACPPAHTLRSTLLAAALAAAWGAPAAAADQEGTPAPAEARQETLKEAPAAPPAAPAKLQRVEIKASAAGYNPRRDDTASKIIVNSEEIQRYGDTSVAEVLKRLPGITVSGGAGRGGEIRMRGLGGGYTQILLNGERMPAGFSIDSLAPDVIERIEVLRAASAEFSTQSIAGTINIVLKKAIKSAQREWKAGIAKGSDFVSPNLSLQTSDRDGDFSYSLGVNLNRYQSERDSDWRQFDADAAGRPTLSASTRAHDKGVSNNLNLAPRLNWALAGGDTLTSQTYLSLNHYDGNNWSVLTPLLGRGGDFDRLDSRYSNHSAYARSDLSWMHKLAAGGKLDTKFGASFNRNSSDGAVRGQDISALSQQLKLALDRKVHSNSTDKGFSSTGKYAAPWLTDHALALGWDGGWSRRDERRGQREADLLAGWVNEPTPAAPGQAPAEAPPHGARPPFDDDQQIRAEVRRLALYGQDEWNVTPNWSLYLGLRWEGMSTSAEGRKLDAVTRRSGVWSPLMQTLYKLPGGKDQLRLALTRTYKAPSTNSLIPRRYVSSNNSQVEPDRRGNPDLKPELALGLDASYEHYFGEGALLSASASMRRIDDYTRPGLLREHGRWVATTVNDGRAVTRGVELEAKFPLSTFVAHAPALDLRASVSRNWSRVEAVPGPNNRLDQQTPLSATVGIDYKSPAGVFAAGGSFAFRNGGTVRAAADQYDYVSVRRDLDLYALWKVDPKNQLRLAVSNALGQDYLSNSTYITRDGGSSRRNSVYPGGAQLRLTLEMKR</sequence>
<gene>
    <name evidence="16" type="ORF">SAMN02982985_04386</name>
</gene>
<dbReference type="Pfam" id="PF00593">
    <property type="entry name" value="TonB_dep_Rec_b-barrel"/>
    <property type="match status" value="1"/>
</dbReference>